<evidence type="ECO:0000259" key="8">
    <source>
        <dbReference type="Pfam" id="PF00482"/>
    </source>
</evidence>
<keyword evidence="3" id="KW-1003">Cell membrane</keyword>
<evidence type="ECO:0000256" key="1">
    <source>
        <dbReference type="ARBA" id="ARBA00004651"/>
    </source>
</evidence>
<dbReference type="InterPro" id="IPR018076">
    <property type="entry name" value="T2SS_GspF_dom"/>
</dbReference>
<evidence type="ECO:0000256" key="3">
    <source>
        <dbReference type="ARBA" id="ARBA00022475"/>
    </source>
</evidence>
<comment type="caution">
    <text evidence="9">The sequence shown here is derived from an EMBL/GenBank/DDBJ whole genome shotgun (WGS) entry which is preliminary data.</text>
</comment>
<dbReference type="InterPro" id="IPR003004">
    <property type="entry name" value="GspF/PilC"/>
</dbReference>
<dbReference type="Pfam" id="PF00482">
    <property type="entry name" value="T2SSF"/>
    <property type="match status" value="1"/>
</dbReference>
<dbReference type="EMBL" id="VSSQ01078771">
    <property type="protein sequence ID" value="MPN28465.1"/>
    <property type="molecule type" value="Genomic_DNA"/>
</dbReference>
<organism evidence="9">
    <name type="scientific">bioreactor metagenome</name>
    <dbReference type="NCBI Taxonomy" id="1076179"/>
    <lineage>
        <taxon>unclassified sequences</taxon>
        <taxon>metagenomes</taxon>
        <taxon>ecological metagenomes</taxon>
    </lineage>
</organism>
<feature type="domain" description="Type II secretion system protein GspF" evidence="8">
    <location>
        <begin position="1"/>
        <end position="117"/>
    </location>
</feature>
<dbReference type="GO" id="GO:0005886">
    <property type="term" value="C:plasma membrane"/>
    <property type="evidence" value="ECO:0007669"/>
    <property type="project" value="UniProtKB-SubCell"/>
</dbReference>
<accession>A0A645GP27</accession>
<dbReference type="Gene3D" id="1.20.81.30">
    <property type="entry name" value="Type II secretion system (T2SS), domain F"/>
    <property type="match status" value="1"/>
</dbReference>
<evidence type="ECO:0000256" key="7">
    <source>
        <dbReference type="SAM" id="Phobius"/>
    </source>
</evidence>
<reference evidence="9" key="1">
    <citation type="submission" date="2019-08" db="EMBL/GenBank/DDBJ databases">
        <authorList>
            <person name="Kucharzyk K."/>
            <person name="Murdoch R.W."/>
            <person name="Higgins S."/>
            <person name="Loffler F."/>
        </authorList>
    </citation>
    <scope>NUCLEOTIDE SEQUENCE</scope>
</reference>
<comment type="subcellular location">
    <subcellularLocation>
        <location evidence="1">Cell membrane</location>
        <topology evidence="1">Multi-pass membrane protein</topology>
    </subcellularLocation>
</comment>
<evidence type="ECO:0000256" key="2">
    <source>
        <dbReference type="ARBA" id="ARBA00005745"/>
    </source>
</evidence>
<feature type="transmembrane region" description="Helical" evidence="7">
    <location>
        <begin position="98"/>
        <end position="122"/>
    </location>
</feature>
<dbReference type="PANTHER" id="PTHR30012:SF0">
    <property type="entry name" value="TYPE II SECRETION SYSTEM PROTEIN F-RELATED"/>
    <property type="match status" value="1"/>
</dbReference>
<sequence length="126" mass="13413">MMLAAGYPVEDAMQLAPTVVTDEKHRRQAELAKSELLAGASFADAAEKSKLFDPMHEKMIRFGTEAGKIDMVMEKLSGIYMGEADDAIHNVIAMIEPVLVAVLSVVIGGILLSVMLPLLSVLSAAG</sequence>
<gene>
    <name evidence="9" type="ORF">SDC9_175907</name>
</gene>
<dbReference type="InterPro" id="IPR042094">
    <property type="entry name" value="T2SS_GspF_sf"/>
</dbReference>
<evidence type="ECO:0000256" key="5">
    <source>
        <dbReference type="ARBA" id="ARBA00022989"/>
    </source>
</evidence>
<name>A0A645GP27_9ZZZZ</name>
<evidence type="ECO:0000256" key="4">
    <source>
        <dbReference type="ARBA" id="ARBA00022692"/>
    </source>
</evidence>
<protein>
    <recommendedName>
        <fullName evidence="8">Type II secretion system protein GspF domain-containing protein</fullName>
    </recommendedName>
</protein>
<comment type="similarity">
    <text evidence="2">Belongs to the GSP F family.</text>
</comment>
<evidence type="ECO:0000256" key="6">
    <source>
        <dbReference type="ARBA" id="ARBA00023136"/>
    </source>
</evidence>
<keyword evidence="4 7" id="KW-0812">Transmembrane</keyword>
<proteinExistence type="inferred from homology"/>
<keyword evidence="6 7" id="KW-0472">Membrane</keyword>
<dbReference type="AlphaFoldDB" id="A0A645GP27"/>
<dbReference type="PANTHER" id="PTHR30012">
    <property type="entry name" value="GENERAL SECRETION PATHWAY PROTEIN"/>
    <property type="match status" value="1"/>
</dbReference>
<keyword evidence="5 7" id="KW-1133">Transmembrane helix</keyword>
<evidence type="ECO:0000313" key="9">
    <source>
        <dbReference type="EMBL" id="MPN28465.1"/>
    </source>
</evidence>